<sequence length="354" mass="40888">TNMSDELHTKVYNFIVTTEEENVTATTVIYQAVKTEPWTSKEEVRKVVYQAISLASNIYAQDSSHREKLSQIPLQFEMAYEGVHSLLNIGALKVNKVEPLTFEQIDANLQKMKLKLSRDSSPLSQELALGLRSATASNLEWTNPLANQIIDQDSDLVKHLSYNMKKAFLKPARRMVPPNLPMIREMCKEFVKLDQNNKENINLKDEVMKLRNDIEEIKKKDKIITNTQDVLSTEDISSENLEQKTKPYENKEIKFLERVHKEHISNEIRERNREKLRSQDSILKPSNLSLETVSSEQNTDTQEIKESEIDIQPLIQELFLETSKEDCIKIVNIEDSIGDLPTIKLSCRDQYYTS</sequence>
<comment type="caution">
    <text evidence="2">The sequence shown here is derived from an EMBL/GenBank/DDBJ whole genome shotgun (WGS) entry which is preliminary data.</text>
</comment>
<protein>
    <submittedName>
        <fullName evidence="2">16372_t:CDS:1</fullName>
    </submittedName>
</protein>
<accession>A0A9N9E1T3</accession>
<organism evidence="2 3">
    <name type="scientific">Dentiscutata erythropus</name>
    <dbReference type="NCBI Taxonomy" id="1348616"/>
    <lineage>
        <taxon>Eukaryota</taxon>
        <taxon>Fungi</taxon>
        <taxon>Fungi incertae sedis</taxon>
        <taxon>Mucoromycota</taxon>
        <taxon>Glomeromycotina</taxon>
        <taxon>Glomeromycetes</taxon>
        <taxon>Diversisporales</taxon>
        <taxon>Gigasporaceae</taxon>
        <taxon>Dentiscutata</taxon>
    </lineage>
</organism>
<dbReference type="OrthoDB" id="2438358at2759"/>
<evidence type="ECO:0000313" key="3">
    <source>
        <dbReference type="Proteomes" id="UP000789405"/>
    </source>
</evidence>
<feature type="coiled-coil region" evidence="1">
    <location>
        <begin position="193"/>
        <end position="220"/>
    </location>
</feature>
<keyword evidence="1" id="KW-0175">Coiled coil</keyword>
<proteinExistence type="predicted"/>
<name>A0A9N9E1T3_9GLOM</name>
<reference evidence="2" key="1">
    <citation type="submission" date="2021-06" db="EMBL/GenBank/DDBJ databases">
        <authorList>
            <person name="Kallberg Y."/>
            <person name="Tangrot J."/>
            <person name="Rosling A."/>
        </authorList>
    </citation>
    <scope>NUCLEOTIDE SEQUENCE</scope>
    <source>
        <strain evidence="2">MA453B</strain>
    </source>
</reference>
<dbReference type="EMBL" id="CAJVPY010006256">
    <property type="protein sequence ID" value="CAG8659273.1"/>
    <property type="molecule type" value="Genomic_DNA"/>
</dbReference>
<dbReference type="AlphaFoldDB" id="A0A9N9E1T3"/>
<keyword evidence="3" id="KW-1185">Reference proteome</keyword>
<evidence type="ECO:0000313" key="2">
    <source>
        <dbReference type="EMBL" id="CAG8659273.1"/>
    </source>
</evidence>
<gene>
    <name evidence="2" type="ORF">DERYTH_LOCUS10621</name>
</gene>
<dbReference type="Proteomes" id="UP000789405">
    <property type="component" value="Unassembled WGS sequence"/>
</dbReference>
<evidence type="ECO:0000256" key="1">
    <source>
        <dbReference type="SAM" id="Coils"/>
    </source>
</evidence>
<feature type="non-terminal residue" evidence="2">
    <location>
        <position position="354"/>
    </location>
</feature>